<comment type="caution">
    <text evidence="12">The sequence shown here is derived from an EMBL/GenBank/DDBJ whole genome shotgun (WGS) entry which is preliminary data.</text>
</comment>
<keyword evidence="7 10" id="KW-1133">Transmembrane helix</keyword>
<evidence type="ECO:0000256" key="6">
    <source>
        <dbReference type="ARBA" id="ARBA00022801"/>
    </source>
</evidence>
<keyword evidence="13" id="KW-1185">Reference proteome</keyword>
<dbReference type="CDD" id="cd01948">
    <property type="entry name" value="EAL"/>
    <property type="match status" value="1"/>
</dbReference>
<comment type="subcellular location">
    <subcellularLocation>
        <location evidence="1">Cell membrane</location>
        <topology evidence="1">Multi-pass membrane protein</topology>
    </subcellularLocation>
</comment>
<dbReference type="RefSeq" id="WP_171626001.1">
    <property type="nucleotide sequence ID" value="NZ_JABBPG010000003.1"/>
</dbReference>
<evidence type="ECO:0000256" key="5">
    <source>
        <dbReference type="ARBA" id="ARBA00022692"/>
    </source>
</evidence>
<evidence type="ECO:0000256" key="9">
    <source>
        <dbReference type="ARBA" id="ARBA00034290"/>
    </source>
</evidence>
<name>A0A849VGX2_9GAMM</name>
<dbReference type="PANTHER" id="PTHR33121:SF79">
    <property type="entry name" value="CYCLIC DI-GMP PHOSPHODIESTERASE PDED-RELATED"/>
    <property type="match status" value="1"/>
</dbReference>
<dbReference type="EMBL" id="JABBPG010000003">
    <property type="protein sequence ID" value="NOU50937.1"/>
    <property type="molecule type" value="Genomic_DNA"/>
</dbReference>
<dbReference type="AlphaFoldDB" id="A0A849VGX2"/>
<dbReference type="InterPro" id="IPR035919">
    <property type="entry name" value="EAL_sf"/>
</dbReference>
<dbReference type="EC" id="3.1.4.52" evidence="2"/>
<keyword evidence="4" id="KW-0973">c-di-GMP</keyword>
<dbReference type="Proteomes" id="UP000586305">
    <property type="component" value="Unassembled WGS sequence"/>
</dbReference>
<dbReference type="SMART" id="SM00052">
    <property type="entry name" value="EAL"/>
    <property type="match status" value="1"/>
</dbReference>
<evidence type="ECO:0000256" key="7">
    <source>
        <dbReference type="ARBA" id="ARBA00022989"/>
    </source>
</evidence>
<evidence type="ECO:0000259" key="11">
    <source>
        <dbReference type="PROSITE" id="PS50883"/>
    </source>
</evidence>
<dbReference type="Pfam" id="PF12792">
    <property type="entry name" value="CSS-motif"/>
    <property type="match status" value="1"/>
</dbReference>
<comment type="catalytic activity">
    <reaction evidence="9">
        <text>3',3'-c-di-GMP + H2O = 5'-phosphoguanylyl(3'-&gt;5')guanosine + H(+)</text>
        <dbReference type="Rhea" id="RHEA:24902"/>
        <dbReference type="ChEBI" id="CHEBI:15377"/>
        <dbReference type="ChEBI" id="CHEBI:15378"/>
        <dbReference type="ChEBI" id="CHEBI:58754"/>
        <dbReference type="ChEBI" id="CHEBI:58805"/>
        <dbReference type="EC" id="3.1.4.52"/>
    </reaction>
</comment>
<evidence type="ECO:0000256" key="8">
    <source>
        <dbReference type="ARBA" id="ARBA00023136"/>
    </source>
</evidence>
<dbReference type="InterPro" id="IPR001633">
    <property type="entry name" value="EAL_dom"/>
</dbReference>
<proteinExistence type="predicted"/>
<evidence type="ECO:0000256" key="1">
    <source>
        <dbReference type="ARBA" id="ARBA00004651"/>
    </source>
</evidence>
<feature type="domain" description="EAL" evidence="11">
    <location>
        <begin position="282"/>
        <end position="530"/>
    </location>
</feature>
<dbReference type="InterPro" id="IPR024744">
    <property type="entry name" value="CSS-motif_dom"/>
</dbReference>
<dbReference type="Gene3D" id="3.20.20.450">
    <property type="entry name" value="EAL domain"/>
    <property type="match status" value="1"/>
</dbReference>
<evidence type="ECO:0000313" key="12">
    <source>
        <dbReference type="EMBL" id="NOU50937.1"/>
    </source>
</evidence>
<keyword evidence="8 10" id="KW-0472">Membrane</keyword>
<organism evidence="12 13">
    <name type="scientific">Pseudoalteromonas caenipelagi</name>
    <dbReference type="NCBI Taxonomy" id="2726988"/>
    <lineage>
        <taxon>Bacteria</taxon>
        <taxon>Pseudomonadati</taxon>
        <taxon>Pseudomonadota</taxon>
        <taxon>Gammaproteobacteria</taxon>
        <taxon>Alteromonadales</taxon>
        <taxon>Pseudoalteromonadaceae</taxon>
        <taxon>Pseudoalteromonas</taxon>
    </lineage>
</organism>
<reference evidence="12 13" key="1">
    <citation type="submission" date="2020-04" db="EMBL/GenBank/DDBJ databases">
        <title>Pseudoalteromonas caenipelagi sp. nov., isolated from a tidal flat.</title>
        <authorList>
            <person name="Park S."/>
            <person name="Yoon J.-H."/>
        </authorList>
    </citation>
    <scope>NUCLEOTIDE SEQUENCE [LARGE SCALE GENOMIC DNA]</scope>
    <source>
        <strain evidence="12 13">JBTF-M23</strain>
    </source>
</reference>
<dbReference type="GO" id="GO:0005886">
    <property type="term" value="C:plasma membrane"/>
    <property type="evidence" value="ECO:0007669"/>
    <property type="project" value="UniProtKB-SubCell"/>
</dbReference>
<feature type="transmembrane region" description="Helical" evidence="10">
    <location>
        <begin position="257"/>
        <end position="278"/>
    </location>
</feature>
<sequence length="540" mass="60107">MPSAFMFAKQLRSIALAWLACSLIFGILLALLFIQHRDAEQLHIKNIAEKVHFELNSQLKEIDAFLNQAQSLDVNCPPETIFKLRQQVFKNPAMSEIGIVNQKGQLTCNSYGQLNPPIQKTAPIKADGLRYHGPIISEYMEVSAFVLARTRRDGYEVNVLLPSDWLRHTLDLEQYSALDFIALVDSETGVPIILQGGYSLPLNMPLFPIRSSLYAQGQFDDGEDKFLYAKPIASLPKLAIVASSNSASIFAVASDSLTVLGLLYVFVWAALSFLHHYYELRQLSLKSQLKQAIAKQQLFNVYQPLIDARTQQIVGVEVLIRWQHPTEGELGPAYFIPEAERSGAIIEISIAQVNTAVEELQPLLAQNPDFKVSFNVNGQLLTCNDYLSSLYRAHRQINALTVELTERDVLSQNQVKQTLEQLVHQGIEVAVDDFGTGYSGLQYLQSFPIDLLKIDQSFVASIGLDNLQSPVLNAVIEMANKLDKKLIAEGVETPHQAAYLLSKGVTVHQGWCYYKALRIGALTRIAQSGEQLCTMNVSAA</sequence>
<dbReference type="Pfam" id="PF00563">
    <property type="entry name" value="EAL"/>
    <property type="match status" value="1"/>
</dbReference>
<evidence type="ECO:0000256" key="10">
    <source>
        <dbReference type="SAM" id="Phobius"/>
    </source>
</evidence>
<evidence type="ECO:0000313" key="13">
    <source>
        <dbReference type="Proteomes" id="UP000586305"/>
    </source>
</evidence>
<dbReference type="GO" id="GO:0071111">
    <property type="term" value="F:cyclic-guanylate-specific phosphodiesterase activity"/>
    <property type="evidence" value="ECO:0007669"/>
    <property type="project" value="UniProtKB-EC"/>
</dbReference>
<dbReference type="SUPFAM" id="SSF141868">
    <property type="entry name" value="EAL domain-like"/>
    <property type="match status" value="1"/>
</dbReference>
<gene>
    <name evidence="12" type="ORF">HG263_10380</name>
</gene>
<dbReference type="PROSITE" id="PS50883">
    <property type="entry name" value="EAL"/>
    <property type="match status" value="1"/>
</dbReference>
<keyword evidence="3" id="KW-1003">Cell membrane</keyword>
<accession>A0A849VGX2</accession>
<protein>
    <recommendedName>
        <fullName evidence="2">cyclic-guanylate-specific phosphodiesterase</fullName>
        <ecNumber evidence="2">3.1.4.52</ecNumber>
    </recommendedName>
</protein>
<evidence type="ECO:0000256" key="4">
    <source>
        <dbReference type="ARBA" id="ARBA00022636"/>
    </source>
</evidence>
<evidence type="ECO:0000256" key="3">
    <source>
        <dbReference type="ARBA" id="ARBA00022475"/>
    </source>
</evidence>
<dbReference type="PANTHER" id="PTHR33121">
    <property type="entry name" value="CYCLIC DI-GMP PHOSPHODIESTERASE PDEF"/>
    <property type="match status" value="1"/>
</dbReference>
<keyword evidence="6" id="KW-0378">Hydrolase</keyword>
<dbReference type="InterPro" id="IPR050706">
    <property type="entry name" value="Cyclic-di-GMP_PDE-like"/>
</dbReference>
<keyword evidence="5 10" id="KW-0812">Transmembrane</keyword>
<evidence type="ECO:0000256" key="2">
    <source>
        <dbReference type="ARBA" id="ARBA00012282"/>
    </source>
</evidence>